<dbReference type="InterPro" id="IPR008979">
    <property type="entry name" value="Galactose-bd-like_sf"/>
</dbReference>
<evidence type="ECO:0000256" key="4">
    <source>
        <dbReference type="SAM" id="Phobius"/>
    </source>
</evidence>
<protein>
    <recommendedName>
        <fullName evidence="2">diguanylate cyclase</fullName>
        <ecNumber evidence="2">2.7.7.65</ecNumber>
    </recommendedName>
</protein>
<dbReference type="PROSITE" id="PS50887">
    <property type="entry name" value="GGDEF"/>
    <property type="match status" value="1"/>
</dbReference>
<dbReference type="GO" id="GO:0052621">
    <property type="term" value="F:diguanylate cyclase activity"/>
    <property type="evidence" value="ECO:0007669"/>
    <property type="project" value="UniProtKB-EC"/>
</dbReference>
<keyword evidence="4" id="KW-0472">Membrane</keyword>
<evidence type="ECO:0000313" key="6">
    <source>
        <dbReference type="EMBL" id="RCS73127.1"/>
    </source>
</evidence>
<evidence type="ECO:0000256" key="2">
    <source>
        <dbReference type="ARBA" id="ARBA00012528"/>
    </source>
</evidence>
<dbReference type="CDD" id="cd01949">
    <property type="entry name" value="GGDEF"/>
    <property type="match status" value="1"/>
</dbReference>
<dbReference type="InterPro" id="IPR050469">
    <property type="entry name" value="Diguanylate_Cyclase"/>
</dbReference>
<dbReference type="NCBIfam" id="TIGR00254">
    <property type="entry name" value="GGDEF"/>
    <property type="match status" value="1"/>
</dbReference>
<dbReference type="SMART" id="SM00267">
    <property type="entry name" value="GGDEF"/>
    <property type="match status" value="1"/>
</dbReference>
<dbReference type="GO" id="GO:0043709">
    <property type="term" value="P:cell adhesion involved in single-species biofilm formation"/>
    <property type="evidence" value="ECO:0007669"/>
    <property type="project" value="TreeGrafter"/>
</dbReference>
<dbReference type="GeneID" id="303188377"/>
<dbReference type="SUPFAM" id="SSF55073">
    <property type="entry name" value="Nucleotide cyclase"/>
    <property type="match status" value="1"/>
</dbReference>
<dbReference type="InterPro" id="IPR000160">
    <property type="entry name" value="GGDEF_dom"/>
</dbReference>
<feature type="domain" description="GGDEF" evidence="5">
    <location>
        <begin position="308"/>
        <end position="437"/>
    </location>
</feature>
<gene>
    <name evidence="6" type="ORF">CIK83_05565</name>
</gene>
<dbReference type="RefSeq" id="WP_086963211.1">
    <property type="nucleotide sequence ID" value="NZ_FUKS01000054.1"/>
</dbReference>
<comment type="cofactor">
    <cofactor evidence="1">
        <name>Mg(2+)</name>
        <dbReference type="ChEBI" id="CHEBI:18420"/>
    </cofactor>
</comment>
<dbReference type="InterPro" id="IPR043128">
    <property type="entry name" value="Rev_trsase/Diguanyl_cyclase"/>
</dbReference>
<dbReference type="GO" id="GO:0005886">
    <property type="term" value="C:plasma membrane"/>
    <property type="evidence" value="ECO:0007669"/>
    <property type="project" value="TreeGrafter"/>
</dbReference>
<feature type="transmembrane region" description="Helical" evidence="4">
    <location>
        <begin position="221"/>
        <end position="246"/>
    </location>
</feature>
<dbReference type="InterPro" id="IPR029787">
    <property type="entry name" value="Nucleotide_cyclase"/>
</dbReference>
<dbReference type="Gene3D" id="3.30.70.270">
    <property type="match status" value="1"/>
</dbReference>
<dbReference type="FunFam" id="3.30.70.270:FF:000001">
    <property type="entry name" value="Diguanylate cyclase domain protein"/>
    <property type="match status" value="1"/>
</dbReference>
<dbReference type="Pfam" id="PF00990">
    <property type="entry name" value="GGDEF"/>
    <property type="match status" value="1"/>
</dbReference>
<evidence type="ECO:0000256" key="1">
    <source>
        <dbReference type="ARBA" id="ARBA00001946"/>
    </source>
</evidence>
<name>A0A368LMP6_9VIBR</name>
<comment type="catalytic activity">
    <reaction evidence="3">
        <text>2 GTP = 3',3'-c-di-GMP + 2 diphosphate</text>
        <dbReference type="Rhea" id="RHEA:24898"/>
        <dbReference type="ChEBI" id="CHEBI:33019"/>
        <dbReference type="ChEBI" id="CHEBI:37565"/>
        <dbReference type="ChEBI" id="CHEBI:58805"/>
        <dbReference type="EC" id="2.7.7.65"/>
    </reaction>
</comment>
<evidence type="ECO:0000259" key="5">
    <source>
        <dbReference type="PROSITE" id="PS50887"/>
    </source>
</evidence>
<evidence type="ECO:0000256" key="3">
    <source>
        <dbReference type="ARBA" id="ARBA00034247"/>
    </source>
</evidence>
<dbReference type="EMBL" id="QPGL01000001">
    <property type="protein sequence ID" value="RCS73127.1"/>
    <property type="molecule type" value="Genomic_DNA"/>
</dbReference>
<comment type="caution">
    <text evidence="6">The sequence shown here is derived from an EMBL/GenBank/DDBJ whole genome shotgun (WGS) entry which is preliminary data.</text>
</comment>
<accession>A0A368LMP6</accession>
<dbReference type="GO" id="GO:1902201">
    <property type="term" value="P:negative regulation of bacterial-type flagellum-dependent cell motility"/>
    <property type="evidence" value="ECO:0007669"/>
    <property type="project" value="TreeGrafter"/>
</dbReference>
<dbReference type="Proteomes" id="UP000252479">
    <property type="component" value="Unassembled WGS sequence"/>
</dbReference>
<dbReference type="EC" id="2.7.7.65" evidence="2"/>
<dbReference type="PANTHER" id="PTHR45138:SF9">
    <property type="entry name" value="DIGUANYLATE CYCLASE DGCM-RELATED"/>
    <property type="match status" value="1"/>
</dbReference>
<feature type="transmembrane region" description="Helical" evidence="4">
    <location>
        <begin position="12"/>
        <end position="29"/>
    </location>
</feature>
<dbReference type="PANTHER" id="PTHR45138">
    <property type="entry name" value="REGULATORY COMPONENTS OF SENSORY TRANSDUCTION SYSTEM"/>
    <property type="match status" value="1"/>
</dbReference>
<evidence type="ECO:0000313" key="7">
    <source>
        <dbReference type="Proteomes" id="UP000252479"/>
    </source>
</evidence>
<keyword evidence="7" id="KW-1185">Reference proteome</keyword>
<keyword evidence="4" id="KW-0812">Transmembrane</keyword>
<proteinExistence type="predicted"/>
<sequence length="439" mass="50111">MRTLNLTRNKVILFIIIINILLTSLYVILGKQKALVISPDHFQYVAHTDQVVGGKSTAKLVLSEQSAILDCELRLSVYPWPYCEITITLSDEITKGLDLSEYQSVYLDLDYQGPDEGAQRVRVYIRNFEPNVYNPKDDNTLKYNGIEYKPGYGKGGREVGFDKFQVLTWWLFDYHVELENSGVNVNNVPMIQIASDSGSTLGHHQIRVNSIIFKGNYIQPVWFAASLLFIWVFAAIIYLLLQLIGYRKRVNKMEKHTKHLDKLNETLANKYSQAAQIALKDELTGASNRHAIREWLDKMARKVRWKISSLSIIYLDIDHFKAVNDHFGHQVGDHILREFVELVGSQLREGDHLVRWGGEEFIIFCPDVTLDVAINIAERVCKAIEVHQWQEVGSVTCSLGVAEMSPSERITEVIARADEALYNAKNNGRNRVEVSIKLD</sequence>
<organism evidence="6 7">
    <name type="scientific">Vibrio casei</name>
    <dbReference type="NCBI Taxonomy" id="673372"/>
    <lineage>
        <taxon>Bacteria</taxon>
        <taxon>Pseudomonadati</taxon>
        <taxon>Pseudomonadota</taxon>
        <taxon>Gammaproteobacteria</taxon>
        <taxon>Vibrionales</taxon>
        <taxon>Vibrionaceae</taxon>
        <taxon>Vibrio</taxon>
    </lineage>
</organism>
<dbReference type="AlphaFoldDB" id="A0A368LMP6"/>
<dbReference type="SUPFAM" id="SSF49785">
    <property type="entry name" value="Galactose-binding domain-like"/>
    <property type="match status" value="1"/>
</dbReference>
<keyword evidence="4" id="KW-1133">Transmembrane helix</keyword>
<reference evidence="6 7" key="1">
    <citation type="journal article" date="2017" name="Elife">
        <title>Extensive horizontal gene transfer in cheese-associated bacteria.</title>
        <authorList>
            <person name="Bonham K.S."/>
            <person name="Wolfe B.E."/>
            <person name="Dutton R.J."/>
        </authorList>
    </citation>
    <scope>NUCLEOTIDE SEQUENCE [LARGE SCALE GENOMIC DNA]</scope>
    <source>
        <strain evidence="6 7">JB196</strain>
    </source>
</reference>